<dbReference type="GO" id="GO:0005886">
    <property type="term" value="C:plasma membrane"/>
    <property type="evidence" value="ECO:0007669"/>
    <property type="project" value="TreeGrafter"/>
</dbReference>
<feature type="compositionally biased region" description="Basic and acidic residues" evidence="5">
    <location>
        <begin position="127"/>
        <end position="143"/>
    </location>
</feature>
<dbReference type="Proteomes" id="UP000027195">
    <property type="component" value="Unassembled WGS sequence"/>
</dbReference>
<dbReference type="SMART" id="SM00397">
    <property type="entry name" value="t_SNARE"/>
    <property type="match status" value="2"/>
</dbReference>
<dbReference type="FunCoup" id="A0A067MYI4">
    <property type="interactions" value="30"/>
</dbReference>
<dbReference type="PANTHER" id="PTHR19305">
    <property type="entry name" value="SYNAPTOSOMAL ASSOCIATED PROTEIN"/>
    <property type="match status" value="1"/>
</dbReference>
<evidence type="ECO:0000256" key="4">
    <source>
        <dbReference type="ARBA" id="ARBA00072549"/>
    </source>
</evidence>
<dbReference type="PANTHER" id="PTHR19305:SF9">
    <property type="entry name" value="SYNAPTOSOMAL-ASSOCIATED PROTEIN 29"/>
    <property type="match status" value="1"/>
</dbReference>
<keyword evidence="3" id="KW-0653">Protein transport</keyword>
<dbReference type="GO" id="GO:0005484">
    <property type="term" value="F:SNAP receptor activity"/>
    <property type="evidence" value="ECO:0007669"/>
    <property type="project" value="TreeGrafter"/>
</dbReference>
<dbReference type="InParanoid" id="A0A067MYI4"/>
<evidence type="ECO:0000313" key="8">
    <source>
        <dbReference type="Proteomes" id="UP000027195"/>
    </source>
</evidence>
<feature type="compositionally biased region" description="Polar residues" evidence="5">
    <location>
        <begin position="47"/>
        <end position="57"/>
    </location>
</feature>
<evidence type="ECO:0000256" key="2">
    <source>
        <dbReference type="ARBA" id="ARBA00022448"/>
    </source>
</evidence>
<keyword evidence="8" id="KW-1185">Reference proteome</keyword>
<dbReference type="CDD" id="cd15886">
    <property type="entry name" value="SNARE_SEC9N"/>
    <property type="match status" value="1"/>
</dbReference>
<evidence type="ECO:0000256" key="1">
    <source>
        <dbReference type="ARBA" id="ARBA00009480"/>
    </source>
</evidence>
<proteinExistence type="inferred from homology"/>
<dbReference type="AlphaFoldDB" id="A0A067MYI4"/>
<feature type="compositionally biased region" description="Basic and acidic residues" evidence="5">
    <location>
        <begin position="298"/>
        <end position="314"/>
    </location>
</feature>
<protein>
    <recommendedName>
        <fullName evidence="4">Protein transport protein SEC9</fullName>
    </recommendedName>
</protein>
<organism evidence="7 8">
    <name type="scientific">Botryobasidium botryosum (strain FD-172 SS1)</name>
    <dbReference type="NCBI Taxonomy" id="930990"/>
    <lineage>
        <taxon>Eukaryota</taxon>
        <taxon>Fungi</taxon>
        <taxon>Dikarya</taxon>
        <taxon>Basidiomycota</taxon>
        <taxon>Agaricomycotina</taxon>
        <taxon>Agaricomycetes</taxon>
        <taxon>Cantharellales</taxon>
        <taxon>Botryobasidiaceae</taxon>
        <taxon>Botryobasidium</taxon>
    </lineage>
</organism>
<evidence type="ECO:0000259" key="6">
    <source>
        <dbReference type="PROSITE" id="PS50192"/>
    </source>
</evidence>
<dbReference type="Gene3D" id="1.20.5.110">
    <property type="match status" value="2"/>
</dbReference>
<dbReference type="InterPro" id="IPR000727">
    <property type="entry name" value="T_SNARE_dom"/>
</dbReference>
<dbReference type="STRING" id="930990.A0A067MYI4"/>
<gene>
    <name evidence="7" type="ORF">BOTBODRAFT_124629</name>
</gene>
<dbReference type="OrthoDB" id="18679at2759"/>
<dbReference type="GO" id="GO:0006887">
    <property type="term" value="P:exocytosis"/>
    <property type="evidence" value="ECO:0007669"/>
    <property type="project" value="TreeGrafter"/>
</dbReference>
<feature type="compositionally biased region" description="Basic and acidic residues" evidence="5">
    <location>
        <begin position="372"/>
        <end position="385"/>
    </location>
</feature>
<dbReference type="HOGENOM" id="CLU_020823_0_0_1"/>
<accession>A0A067MYI4</accession>
<keyword evidence="2" id="KW-0813">Transport</keyword>
<dbReference type="GO" id="GO:0019905">
    <property type="term" value="F:syntaxin binding"/>
    <property type="evidence" value="ECO:0007669"/>
    <property type="project" value="TreeGrafter"/>
</dbReference>
<dbReference type="GO" id="GO:0031201">
    <property type="term" value="C:SNARE complex"/>
    <property type="evidence" value="ECO:0007669"/>
    <property type="project" value="TreeGrafter"/>
</dbReference>
<name>A0A067MYI4_BOTB1</name>
<dbReference type="FunFam" id="1.20.5.110:FF:000043">
    <property type="entry name" value="Protein transport protein sec9"/>
    <property type="match status" value="1"/>
</dbReference>
<dbReference type="CDD" id="cd15857">
    <property type="entry name" value="SNARE_SEC9C"/>
    <property type="match status" value="1"/>
</dbReference>
<feature type="domain" description="T-SNARE coiled-coil homology" evidence="6">
    <location>
        <begin position="322"/>
        <end position="384"/>
    </location>
</feature>
<dbReference type="GO" id="GO:0006906">
    <property type="term" value="P:vesicle fusion"/>
    <property type="evidence" value="ECO:0007669"/>
    <property type="project" value="TreeGrafter"/>
</dbReference>
<dbReference type="PROSITE" id="PS50192">
    <property type="entry name" value="T_SNARE"/>
    <property type="match status" value="1"/>
</dbReference>
<sequence length="385" mass="43865">MSWFHRKDTPKIPPVAKPNHEANRNELLGPRAGSNQGRTSPAPPPSQFQRSTATTYVPSRDGDLYASRYENSRQPASYGSGPVQDRYPPARGNLANDPYARSGGNVEADRQQLFSGYNPERNAPPRRRYDEQDGQDEGGRTQEQEEEDVEGIKKDMRFTKQESVSSTRNALRLAREAEETARGTLLRLGDQSEKIANTERHLDMSKAHAHRAEDRTEELKQLNRSIFRPVITWNKDAKRAAEENRILQRHEEEREEREKAMADVRDSQNRIGRAATYGLPGEPADQEEGISSSGRRAKAPEVQRARQEQRKRYQFEATASDDELEDELDDNLDEIHDVSKRLKALAMAAGQEVDNQNARLDSITQKTTSLDNKVHRNTERLKRIK</sequence>
<evidence type="ECO:0000256" key="5">
    <source>
        <dbReference type="SAM" id="MobiDB-lite"/>
    </source>
</evidence>
<dbReference type="EMBL" id="KL198017">
    <property type="protein sequence ID" value="KDQ20798.1"/>
    <property type="molecule type" value="Genomic_DNA"/>
</dbReference>
<feature type="compositionally biased region" description="Basic and acidic residues" evidence="5">
    <location>
        <begin position="243"/>
        <end position="268"/>
    </location>
</feature>
<dbReference type="GO" id="GO:0015031">
    <property type="term" value="P:protein transport"/>
    <property type="evidence" value="ECO:0007669"/>
    <property type="project" value="UniProtKB-KW"/>
</dbReference>
<feature type="region of interest" description="Disordered" evidence="5">
    <location>
        <begin position="243"/>
        <end position="325"/>
    </location>
</feature>
<feature type="compositionally biased region" description="Basic and acidic residues" evidence="5">
    <location>
        <begin position="150"/>
        <end position="160"/>
    </location>
</feature>
<comment type="similarity">
    <text evidence="1">Belongs to the SNAP-25 family.</text>
</comment>
<evidence type="ECO:0000256" key="3">
    <source>
        <dbReference type="ARBA" id="ARBA00022927"/>
    </source>
</evidence>
<feature type="region of interest" description="Disordered" evidence="5">
    <location>
        <begin position="1"/>
        <end position="172"/>
    </location>
</feature>
<evidence type="ECO:0000313" key="7">
    <source>
        <dbReference type="EMBL" id="KDQ20798.1"/>
    </source>
</evidence>
<feature type="region of interest" description="Disordered" evidence="5">
    <location>
        <begin position="364"/>
        <end position="385"/>
    </location>
</feature>
<dbReference type="SUPFAM" id="SSF58038">
    <property type="entry name" value="SNARE fusion complex"/>
    <property type="match status" value="2"/>
</dbReference>
<feature type="compositionally biased region" description="Basic and acidic residues" evidence="5">
    <location>
        <begin position="1"/>
        <end position="10"/>
    </location>
</feature>
<reference evidence="8" key="1">
    <citation type="journal article" date="2014" name="Proc. Natl. Acad. Sci. U.S.A.">
        <title>Extensive sampling of basidiomycete genomes demonstrates inadequacy of the white-rot/brown-rot paradigm for wood decay fungi.</title>
        <authorList>
            <person name="Riley R."/>
            <person name="Salamov A.A."/>
            <person name="Brown D.W."/>
            <person name="Nagy L.G."/>
            <person name="Floudas D."/>
            <person name="Held B.W."/>
            <person name="Levasseur A."/>
            <person name="Lombard V."/>
            <person name="Morin E."/>
            <person name="Otillar R."/>
            <person name="Lindquist E.A."/>
            <person name="Sun H."/>
            <person name="LaButti K.M."/>
            <person name="Schmutz J."/>
            <person name="Jabbour D."/>
            <person name="Luo H."/>
            <person name="Baker S.E."/>
            <person name="Pisabarro A.G."/>
            <person name="Walton J.D."/>
            <person name="Blanchette R.A."/>
            <person name="Henrissat B."/>
            <person name="Martin F."/>
            <person name="Cullen D."/>
            <person name="Hibbett D.S."/>
            <person name="Grigoriev I.V."/>
        </authorList>
    </citation>
    <scope>NUCLEOTIDE SEQUENCE [LARGE SCALE GENOMIC DNA]</scope>
    <source>
        <strain evidence="8">FD-172 SS1</strain>
    </source>
</reference>